<evidence type="ECO:0000256" key="1">
    <source>
        <dbReference type="SAM" id="SignalP"/>
    </source>
</evidence>
<gene>
    <name evidence="2" type="ORF">C1704_16510</name>
</gene>
<protein>
    <recommendedName>
        <fullName evidence="4">PASTA domain-containing protein</fullName>
    </recommendedName>
</protein>
<name>A0A2S5SQG1_9BURK</name>
<evidence type="ECO:0008006" key="4">
    <source>
        <dbReference type="Google" id="ProtNLM"/>
    </source>
</evidence>
<proteinExistence type="predicted"/>
<evidence type="ECO:0000313" key="3">
    <source>
        <dbReference type="Proteomes" id="UP000238605"/>
    </source>
</evidence>
<comment type="caution">
    <text evidence="2">The sequence shown here is derived from an EMBL/GenBank/DDBJ whole genome shotgun (WGS) entry which is preliminary data.</text>
</comment>
<accession>A0A2S5SQG1</accession>
<dbReference type="Proteomes" id="UP000238605">
    <property type="component" value="Unassembled WGS sequence"/>
</dbReference>
<dbReference type="RefSeq" id="WP_104303841.1">
    <property type="nucleotide sequence ID" value="NZ_PSNX01000018.1"/>
</dbReference>
<organism evidence="2 3">
    <name type="scientific">Caldimonas caldifontis</name>
    <dbReference type="NCBI Taxonomy" id="1452508"/>
    <lineage>
        <taxon>Bacteria</taxon>
        <taxon>Pseudomonadati</taxon>
        <taxon>Pseudomonadota</taxon>
        <taxon>Betaproteobacteria</taxon>
        <taxon>Burkholderiales</taxon>
        <taxon>Sphaerotilaceae</taxon>
        <taxon>Caldimonas</taxon>
    </lineage>
</organism>
<dbReference type="EMBL" id="PSNX01000018">
    <property type="protein sequence ID" value="PPE64988.1"/>
    <property type="molecule type" value="Genomic_DNA"/>
</dbReference>
<evidence type="ECO:0000313" key="2">
    <source>
        <dbReference type="EMBL" id="PPE64988.1"/>
    </source>
</evidence>
<feature type="chain" id="PRO_5015460052" description="PASTA domain-containing protein" evidence="1">
    <location>
        <begin position="19"/>
        <end position="177"/>
    </location>
</feature>
<dbReference type="AlphaFoldDB" id="A0A2S5SQG1"/>
<feature type="signal peptide" evidence="1">
    <location>
        <begin position="1"/>
        <end position="18"/>
    </location>
</feature>
<reference evidence="2 3" key="1">
    <citation type="submission" date="2018-02" db="EMBL/GenBank/DDBJ databases">
        <title>Reclassifiation of [Polyangium] brachysporum DSM 7029 as Guopingzhaonella breviflexa gen. nov., sp. nov., a member of the family Comamonadaceae.</title>
        <authorList>
            <person name="Tang B."/>
        </authorList>
    </citation>
    <scope>NUCLEOTIDE SEQUENCE [LARGE SCALE GENOMIC DNA]</scope>
    <source>
        <strain evidence="2 3">BCRC 80649</strain>
    </source>
</reference>
<keyword evidence="1" id="KW-0732">Signal</keyword>
<dbReference type="OrthoDB" id="8904616at2"/>
<dbReference type="PROSITE" id="PS51257">
    <property type="entry name" value="PROKAR_LIPOPROTEIN"/>
    <property type="match status" value="1"/>
</dbReference>
<keyword evidence="3" id="KW-1185">Reference proteome</keyword>
<sequence length="177" mass="18721">MLHSIRSALGLLALATLAGCGSLPAPGSVVTVAPRGAITPQDLERRPDVRAARAALEAQGIGPAEIAAGRVLWVQCAVVTDGWWDSLAIVPAGLTLAPGRALTLTVTDPGTNDRLAVNRITALAEPPLGPGGLAYRLIPDWRERGLRNNYEEQPPQGGPRAAYLKVQGRWVVRCRMP</sequence>